<evidence type="ECO:0000256" key="2">
    <source>
        <dbReference type="SAM" id="SignalP"/>
    </source>
</evidence>
<evidence type="ECO:0000313" key="3">
    <source>
        <dbReference type="EMBL" id="KAG0269630.1"/>
    </source>
</evidence>
<protein>
    <submittedName>
        <fullName evidence="3">Uncharacterized protein</fullName>
    </submittedName>
</protein>
<feature type="compositionally biased region" description="Basic and acidic residues" evidence="1">
    <location>
        <begin position="196"/>
        <end position="218"/>
    </location>
</feature>
<feature type="compositionally biased region" description="Gly residues" evidence="1">
    <location>
        <begin position="219"/>
        <end position="241"/>
    </location>
</feature>
<evidence type="ECO:0000256" key="1">
    <source>
        <dbReference type="SAM" id="MobiDB-lite"/>
    </source>
</evidence>
<feature type="chain" id="PRO_5040284701" evidence="2">
    <location>
        <begin position="22"/>
        <end position="385"/>
    </location>
</feature>
<feature type="compositionally biased region" description="Gly residues" evidence="1">
    <location>
        <begin position="131"/>
        <end position="151"/>
    </location>
</feature>
<evidence type="ECO:0000313" key="4">
    <source>
        <dbReference type="Proteomes" id="UP000807716"/>
    </source>
</evidence>
<feature type="region of interest" description="Disordered" evidence="1">
    <location>
        <begin position="71"/>
        <end position="385"/>
    </location>
</feature>
<name>A0A9P6UCW0_9FUNG</name>
<gene>
    <name evidence="3" type="ORF">DFQ27_002851</name>
</gene>
<feature type="signal peptide" evidence="2">
    <location>
        <begin position="1"/>
        <end position="21"/>
    </location>
</feature>
<dbReference type="EMBL" id="JAAAJB010000021">
    <property type="protein sequence ID" value="KAG0269630.1"/>
    <property type="molecule type" value="Genomic_DNA"/>
</dbReference>
<dbReference type="Proteomes" id="UP000807716">
    <property type="component" value="Unassembled WGS sequence"/>
</dbReference>
<reference evidence="3" key="1">
    <citation type="journal article" date="2020" name="Fungal Divers.">
        <title>Resolving the Mortierellaceae phylogeny through synthesis of multi-gene phylogenetics and phylogenomics.</title>
        <authorList>
            <person name="Vandepol N."/>
            <person name="Liber J."/>
            <person name="Desiro A."/>
            <person name="Na H."/>
            <person name="Kennedy M."/>
            <person name="Barry K."/>
            <person name="Grigoriev I.V."/>
            <person name="Miller A.N."/>
            <person name="O'Donnell K."/>
            <person name="Stajich J.E."/>
            <person name="Bonito G."/>
        </authorList>
    </citation>
    <scope>NUCLEOTIDE SEQUENCE</scope>
    <source>
        <strain evidence="3">BC1065</strain>
    </source>
</reference>
<organism evidence="3 4">
    <name type="scientific">Actinomortierella ambigua</name>
    <dbReference type="NCBI Taxonomy" id="1343610"/>
    <lineage>
        <taxon>Eukaryota</taxon>
        <taxon>Fungi</taxon>
        <taxon>Fungi incertae sedis</taxon>
        <taxon>Mucoromycota</taxon>
        <taxon>Mortierellomycotina</taxon>
        <taxon>Mortierellomycetes</taxon>
        <taxon>Mortierellales</taxon>
        <taxon>Mortierellaceae</taxon>
        <taxon>Actinomortierella</taxon>
    </lineage>
</organism>
<dbReference type="AlphaFoldDB" id="A0A9P6UCW0"/>
<comment type="caution">
    <text evidence="3">The sequence shown here is derived from an EMBL/GenBank/DDBJ whole genome shotgun (WGS) entry which is preliminary data.</text>
</comment>
<sequence>MTKLLSLLLLSIWVATFSSEAAPTPPDLTKRGGASHPLLSILTGRPSPHHQGGGGGIGLNVGLIVDPHKLLQHGRGRGGGGHGWTKRAVSHTGNDRGTAPTRNTNGGGGSSGSSGPWSKRAVSHTGDDRGSGGTSGGYGDGNNGGGGGGGNIFDPLTKRAVSHTGDDRSNEGGGVSGGGGGEMGGSGGWGQGGYIVKRDSARSGNDRPDGDGGGDRHYGGGGSSDGDGGSNDGGHGTGGGNSLDIHLRSEQPDDSQPQRRALGGSGGGRRIGTSVRSSGSKSIVSEAESNPAQRRRSMPPWSSKLQRRHTVPAPASAVAETAAGRSLRPAVVRRGGRLSDSDDDSQGHRLIFRRRGGGDGDRDYIPSGTGSGNTYDKGQPFGRSL</sequence>
<feature type="compositionally biased region" description="Low complexity" evidence="1">
    <location>
        <begin position="271"/>
        <end position="285"/>
    </location>
</feature>
<accession>A0A9P6UCW0</accession>
<feature type="region of interest" description="Disordered" evidence="1">
    <location>
        <begin position="21"/>
        <end position="55"/>
    </location>
</feature>
<keyword evidence="4" id="KW-1185">Reference proteome</keyword>
<keyword evidence="2" id="KW-0732">Signal</keyword>
<proteinExistence type="predicted"/>
<feature type="compositionally biased region" description="Low complexity" evidence="1">
    <location>
        <begin position="311"/>
        <end position="323"/>
    </location>
</feature>
<feature type="compositionally biased region" description="Gly residues" evidence="1">
    <location>
        <begin position="171"/>
        <end position="193"/>
    </location>
</feature>